<dbReference type="InterPro" id="IPR042197">
    <property type="entry name" value="Apaf_helical"/>
</dbReference>
<keyword evidence="2" id="KW-0433">Leucine-rich repeat</keyword>
<dbReference type="GO" id="GO:0002758">
    <property type="term" value="P:innate immune response-activating signaling pathway"/>
    <property type="evidence" value="ECO:0007669"/>
    <property type="project" value="UniProtKB-ARBA"/>
</dbReference>
<evidence type="ECO:0000256" key="3">
    <source>
        <dbReference type="ARBA" id="ARBA00022737"/>
    </source>
</evidence>
<dbReference type="InterPro" id="IPR036388">
    <property type="entry name" value="WH-like_DNA-bd_sf"/>
</dbReference>
<evidence type="ECO:0000256" key="4">
    <source>
        <dbReference type="ARBA" id="ARBA00022741"/>
    </source>
</evidence>
<dbReference type="SMR" id="A0A3B5Z4H4"/>
<dbReference type="OrthoDB" id="1936883at2759"/>
<keyword evidence="5" id="KW-0611">Plant defense</keyword>
<dbReference type="SUPFAM" id="SSF52047">
    <property type="entry name" value="RNI-like"/>
    <property type="match status" value="1"/>
</dbReference>
<dbReference type="InterPro" id="IPR041118">
    <property type="entry name" value="Rx_N"/>
</dbReference>
<dbReference type="GO" id="GO:0009626">
    <property type="term" value="P:plant-type hypersensitive response"/>
    <property type="evidence" value="ECO:0007669"/>
    <property type="project" value="UniProtKB-ARBA"/>
</dbReference>
<dbReference type="Pfam" id="PF23559">
    <property type="entry name" value="WHD_DRP"/>
    <property type="match status" value="1"/>
</dbReference>
<evidence type="ECO:0008006" key="14">
    <source>
        <dbReference type="Google" id="ProtNLM"/>
    </source>
</evidence>
<accession>A0A3B5Z4H4</accession>
<dbReference type="Gramene" id="TraesCS1B03G1085900.1">
    <property type="protein sequence ID" value="TraesCS1B03G1085900.1.CDS"/>
    <property type="gene ID" value="TraesCS1B03G1085900"/>
</dbReference>
<dbReference type="Gene3D" id="1.10.10.10">
    <property type="entry name" value="Winged helix-like DNA-binding domain superfamily/Winged helix DNA-binding domain"/>
    <property type="match status" value="1"/>
</dbReference>
<keyword evidence="4" id="KW-0547">Nucleotide-binding</keyword>
<dbReference type="PRINTS" id="PR00364">
    <property type="entry name" value="DISEASERSIST"/>
</dbReference>
<feature type="domain" description="Disease resistance protein winged helix" evidence="10">
    <location>
        <begin position="375"/>
        <end position="443"/>
    </location>
</feature>
<evidence type="ECO:0000256" key="5">
    <source>
        <dbReference type="ARBA" id="ARBA00022821"/>
    </source>
</evidence>
<keyword evidence="6" id="KW-0175">Coiled coil</keyword>
<dbReference type="GO" id="GO:0043531">
    <property type="term" value="F:ADP binding"/>
    <property type="evidence" value="ECO:0007669"/>
    <property type="project" value="InterPro"/>
</dbReference>
<feature type="compositionally biased region" description="Basic and acidic residues" evidence="7">
    <location>
        <begin position="761"/>
        <end position="773"/>
    </location>
</feature>
<dbReference type="EnsemblPlants" id="TraesCS1B02G403200.1">
    <property type="protein sequence ID" value="TraesCS1B02G403200.1"/>
    <property type="gene ID" value="TraesCS1B02G403200"/>
</dbReference>
<dbReference type="InterPro" id="IPR058922">
    <property type="entry name" value="WHD_DRP"/>
</dbReference>
<evidence type="ECO:0000259" key="8">
    <source>
        <dbReference type="Pfam" id="PF00931"/>
    </source>
</evidence>
<dbReference type="FunFam" id="1.10.10.10:FF:000322">
    <property type="entry name" value="Probable disease resistance protein At1g63360"/>
    <property type="match status" value="1"/>
</dbReference>
<reference evidence="12" key="1">
    <citation type="submission" date="2018-08" db="EMBL/GenBank/DDBJ databases">
        <authorList>
            <person name="Rossello M."/>
        </authorList>
    </citation>
    <scope>NUCLEOTIDE SEQUENCE [LARGE SCALE GENOMIC DNA]</scope>
    <source>
        <strain evidence="12">cv. Chinese Spring</strain>
    </source>
</reference>
<feature type="compositionally biased region" description="Low complexity" evidence="7">
    <location>
        <begin position="803"/>
        <end position="821"/>
    </location>
</feature>
<dbReference type="Gene3D" id="1.10.8.430">
    <property type="entry name" value="Helical domain of apoptotic protease-activating factors"/>
    <property type="match status" value="1"/>
</dbReference>
<feature type="domain" description="NB-ARC" evidence="8">
    <location>
        <begin position="96"/>
        <end position="198"/>
    </location>
</feature>
<dbReference type="Pfam" id="PF00931">
    <property type="entry name" value="NB-ARC"/>
    <property type="match status" value="1"/>
</dbReference>
<dbReference type="Proteomes" id="UP000019116">
    <property type="component" value="Chromosome 1B"/>
</dbReference>
<dbReference type="InterPro" id="IPR032675">
    <property type="entry name" value="LRR_dom_sf"/>
</dbReference>
<evidence type="ECO:0000256" key="1">
    <source>
        <dbReference type="ARBA" id="ARBA00008894"/>
    </source>
</evidence>
<keyword evidence="3" id="KW-0677">Repeat</keyword>
<evidence type="ECO:0000259" key="11">
    <source>
        <dbReference type="Pfam" id="PF23598"/>
    </source>
</evidence>
<name>A0A3B5Z4H4_WHEAT</name>
<dbReference type="Gene3D" id="1.20.5.4130">
    <property type="match status" value="1"/>
</dbReference>
<organism evidence="12">
    <name type="scientific">Triticum aestivum</name>
    <name type="common">Wheat</name>
    <dbReference type="NCBI Taxonomy" id="4565"/>
    <lineage>
        <taxon>Eukaryota</taxon>
        <taxon>Viridiplantae</taxon>
        <taxon>Streptophyta</taxon>
        <taxon>Embryophyta</taxon>
        <taxon>Tracheophyta</taxon>
        <taxon>Spermatophyta</taxon>
        <taxon>Magnoliopsida</taxon>
        <taxon>Liliopsida</taxon>
        <taxon>Poales</taxon>
        <taxon>Poaceae</taxon>
        <taxon>BOP clade</taxon>
        <taxon>Pooideae</taxon>
        <taxon>Triticodae</taxon>
        <taxon>Triticeae</taxon>
        <taxon>Triticinae</taxon>
        <taxon>Triticum</taxon>
    </lineage>
</organism>
<comment type="similarity">
    <text evidence="1">Belongs to the disease resistance NB-LRR family.</text>
</comment>
<evidence type="ECO:0000313" key="13">
    <source>
        <dbReference type="Proteomes" id="UP000019116"/>
    </source>
</evidence>
<evidence type="ECO:0000259" key="10">
    <source>
        <dbReference type="Pfam" id="PF23559"/>
    </source>
</evidence>
<feature type="domain" description="Disease resistance R13L4/SHOC-2-like LRR" evidence="11">
    <location>
        <begin position="542"/>
        <end position="678"/>
    </location>
</feature>
<sequence>MAETAIAAVLSKFGELAANEAKVLIQVGDDMMLLRDRLEWLQAFIRDADRKRRAGTDGLTRVWVRQSATSPSKRRTRSTNSSTRRDDYTNSVGIDADVQNLERMLLGEAERQLMFIFIVGESGIGKRTLGKVMSSKLTGEFRPLIRITAPQGCTPHLLFKEVWEHIKDQRVVEENADCGQPSESSSKLIDKIRHLLLESLPDDKNGSRVMLTLDGENEELAWHANTMNREGSTSGIHQLSRMNKERSGEVFRSRAFKEAESDEEGSKSKYDQIVYDITGGYPLAIVVLAGLLRFKERPGQWEAVLQQLRPGRPGPGMEAEDDEGKADCMEREMSPHPTQVNLSSTRTTTMERVFWASFEDLPNDLKSCFLYFAAFSKNRGFHADEVVRMWIGEGFIKPQKGKTVEEVGHGYLKELVLRCLVDTLEMVDGDIKSIKVHASLHVLLQSEVREAGFVEVHDTYHVFVSPSVRRLSFLSFDSKQVKFTKKLPKLRSFICRVEEQETEEEEERNDHRSFHDLKFLRGSKFLRLIYVNGVRLRDLPHWIGEMIHLRYLYVRCKDLKQLPASIKGLLNLQTLDIKGTEVEEIDPDFWKINTLRHVLAEQLTLPETLEEELEELQTLHGVKPPGKGQWKQHNCPLRKMTKLRSLKLKGIDHARHRDALESALKHMCLLVDLTLQGDVIPQCVFTVDGLQYLETANLEGSMRWPQDSSNVRKDRPNLAQLTLEKSNDAELGKMGFTSLGAKPVYRRSNKQGERAAANQNGEHHDEASAKEQTEYQGEEAEAKPEDQGLQGQMMQTIPPSESPVPDLLLPGPGPACDAAAAHGQTSTPDDTSGGPDKPAQEEEMDA</sequence>
<proteinExistence type="inferred from homology"/>
<dbReference type="PANTHER" id="PTHR23155:SF990">
    <property type="entry name" value="NB-ARC DOMAIN CONTAINING PROTEIN, EXPRESSED"/>
    <property type="match status" value="1"/>
</dbReference>
<evidence type="ECO:0000256" key="6">
    <source>
        <dbReference type="ARBA" id="ARBA00023054"/>
    </source>
</evidence>
<feature type="domain" description="Disease resistance N-terminal" evidence="9">
    <location>
        <begin position="5"/>
        <end position="66"/>
    </location>
</feature>
<dbReference type="Pfam" id="PF23598">
    <property type="entry name" value="LRR_14"/>
    <property type="match status" value="1"/>
</dbReference>
<dbReference type="SUPFAM" id="SSF52540">
    <property type="entry name" value="P-loop containing nucleoside triphosphate hydrolases"/>
    <property type="match status" value="1"/>
</dbReference>
<dbReference type="InterPro" id="IPR044974">
    <property type="entry name" value="Disease_R_plants"/>
</dbReference>
<dbReference type="Pfam" id="PF18052">
    <property type="entry name" value="Rx_N"/>
    <property type="match status" value="1"/>
</dbReference>
<evidence type="ECO:0000313" key="12">
    <source>
        <dbReference type="EnsemblPlants" id="TraesCS1B02G403200.1"/>
    </source>
</evidence>
<dbReference type="Gene3D" id="3.80.10.10">
    <property type="entry name" value="Ribonuclease Inhibitor"/>
    <property type="match status" value="1"/>
</dbReference>
<dbReference type="InterPro" id="IPR027417">
    <property type="entry name" value="P-loop_NTPase"/>
</dbReference>
<dbReference type="PANTHER" id="PTHR23155">
    <property type="entry name" value="DISEASE RESISTANCE PROTEIN RP"/>
    <property type="match status" value="1"/>
</dbReference>
<evidence type="ECO:0000256" key="2">
    <source>
        <dbReference type="ARBA" id="ARBA00022614"/>
    </source>
</evidence>
<protein>
    <recommendedName>
        <fullName evidence="14">NB-ARC domain-containing protein</fullName>
    </recommendedName>
</protein>
<dbReference type="Gene3D" id="3.40.50.300">
    <property type="entry name" value="P-loop containing nucleotide triphosphate hydrolases"/>
    <property type="match status" value="1"/>
</dbReference>
<feature type="compositionally biased region" description="Polar residues" evidence="7">
    <location>
        <begin position="789"/>
        <end position="799"/>
    </location>
</feature>
<keyword evidence="13" id="KW-1185">Reference proteome</keyword>
<dbReference type="InterPro" id="IPR002182">
    <property type="entry name" value="NB-ARC"/>
</dbReference>
<feature type="region of interest" description="Disordered" evidence="7">
    <location>
        <begin position="65"/>
        <end position="89"/>
    </location>
</feature>
<dbReference type="Gramene" id="TraesCS1B02G403200.1">
    <property type="protein sequence ID" value="TraesCS1B02G403200.1"/>
    <property type="gene ID" value="TraesCS1B02G403200"/>
</dbReference>
<dbReference type="STRING" id="4565.A0A3B5Z4H4"/>
<dbReference type="AlphaFoldDB" id="A0A3B5Z4H4"/>
<evidence type="ECO:0000259" key="9">
    <source>
        <dbReference type="Pfam" id="PF18052"/>
    </source>
</evidence>
<feature type="region of interest" description="Disordered" evidence="7">
    <location>
        <begin position="742"/>
        <end position="846"/>
    </location>
</feature>
<dbReference type="InterPro" id="IPR055414">
    <property type="entry name" value="LRR_R13L4/SHOC2-like"/>
</dbReference>
<reference evidence="12" key="2">
    <citation type="submission" date="2018-10" db="UniProtKB">
        <authorList>
            <consortium name="EnsemblPlants"/>
        </authorList>
    </citation>
    <scope>IDENTIFICATION</scope>
</reference>
<evidence type="ECO:0000256" key="7">
    <source>
        <dbReference type="SAM" id="MobiDB-lite"/>
    </source>
</evidence>
<dbReference type="GO" id="GO:0042742">
    <property type="term" value="P:defense response to bacterium"/>
    <property type="evidence" value="ECO:0007669"/>
    <property type="project" value="UniProtKB-ARBA"/>
</dbReference>